<keyword evidence="1" id="KW-0732">Signal</keyword>
<dbReference type="PROSITE" id="PS51257">
    <property type="entry name" value="PROKAR_LIPOPROTEIN"/>
    <property type="match status" value="1"/>
</dbReference>
<keyword evidence="3" id="KW-1185">Reference proteome</keyword>
<reference evidence="3" key="1">
    <citation type="journal article" date="2019" name="Int. J. Syst. Evol. Microbiol.">
        <title>The Global Catalogue of Microorganisms (GCM) 10K type strain sequencing project: providing services to taxonomists for standard genome sequencing and annotation.</title>
        <authorList>
            <consortium name="The Broad Institute Genomics Platform"/>
            <consortium name="The Broad Institute Genome Sequencing Center for Infectious Disease"/>
            <person name="Wu L."/>
            <person name="Ma J."/>
        </authorList>
    </citation>
    <scope>NUCLEOTIDE SEQUENCE [LARGE SCALE GENOMIC DNA]</scope>
    <source>
        <strain evidence="3">CGMCC 1.10188</strain>
    </source>
</reference>
<gene>
    <name evidence="2" type="ORF">GCM10011505_35800</name>
</gene>
<proteinExistence type="predicted"/>
<comment type="caution">
    <text evidence="2">The sequence shown here is derived from an EMBL/GenBank/DDBJ whole genome shotgun (WGS) entry which is preliminary data.</text>
</comment>
<feature type="signal peptide" evidence="1">
    <location>
        <begin position="1"/>
        <end position="21"/>
    </location>
</feature>
<protein>
    <submittedName>
        <fullName evidence="2">Uncharacterized protein</fullName>
    </submittedName>
</protein>
<evidence type="ECO:0000256" key="1">
    <source>
        <dbReference type="SAM" id="SignalP"/>
    </source>
</evidence>
<feature type="chain" id="PRO_5045039551" evidence="1">
    <location>
        <begin position="22"/>
        <end position="324"/>
    </location>
</feature>
<organism evidence="2 3">
    <name type="scientific">Tistrella bauzanensis</name>
    <dbReference type="NCBI Taxonomy" id="657419"/>
    <lineage>
        <taxon>Bacteria</taxon>
        <taxon>Pseudomonadati</taxon>
        <taxon>Pseudomonadota</taxon>
        <taxon>Alphaproteobacteria</taxon>
        <taxon>Geminicoccales</taxon>
        <taxon>Geminicoccaceae</taxon>
        <taxon>Tistrella</taxon>
    </lineage>
</organism>
<sequence length="324" mass="34109">MAPHRGTIILAGITAAAAVLAGCTAAPPAMPASPSPLVDRAAQWQGIAEDAAGGIVPGLPPGSRIVIARPARRSTFASRFPDLLAAALIRRGFVVWSETAVEARMTALPARSQTGGTPALDIAMSPDLPIATLRLETDIAAIGHDADQTRSLLEQGHYTLLASGVYLIERANRKGLNLAANPGWLIGAGIAADLAAWMDQPTPSTELVLGLRVLDGARYVTAADRVYLIRDGDRGVYVGGTRRSPDTITVLYDPRGDALADARDAARRHCAQTARQPMLAARWAPQPDLPDDPLDLATAVLLDDGGSQPRHGARFDCVSGEDRF</sequence>
<evidence type="ECO:0000313" key="3">
    <source>
        <dbReference type="Proteomes" id="UP000603352"/>
    </source>
</evidence>
<accession>A0ABQ1IUQ3</accession>
<evidence type="ECO:0000313" key="2">
    <source>
        <dbReference type="EMBL" id="GGB51567.1"/>
    </source>
</evidence>
<dbReference type="RefSeq" id="WP_188580359.1">
    <property type="nucleotide sequence ID" value="NZ_BMDZ01000048.1"/>
</dbReference>
<name>A0ABQ1IUQ3_9PROT</name>
<dbReference type="Proteomes" id="UP000603352">
    <property type="component" value="Unassembled WGS sequence"/>
</dbReference>
<dbReference type="EMBL" id="BMDZ01000048">
    <property type="protein sequence ID" value="GGB51567.1"/>
    <property type="molecule type" value="Genomic_DNA"/>
</dbReference>